<proteinExistence type="predicted"/>
<feature type="domain" description="DUF427" evidence="1">
    <location>
        <begin position="1"/>
        <end position="87"/>
    </location>
</feature>
<sequence length="94" mass="10812">MQAIWNDQVIAHSDHTVLLEGNHYFPADDVDPSVLEKSETTSICPWKGEAYYYTLEIDGERNEDAAWYYPEPKPEAAKIRGHIAFWNGVEIVEE</sequence>
<dbReference type="EMBL" id="RAPF01000011">
    <property type="protein sequence ID" value="RKF18234.1"/>
    <property type="molecule type" value="Genomic_DNA"/>
</dbReference>
<dbReference type="Proteomes" id="UP000284395">
    <property type="component" value="Unassembled WGS sequence"/>
</dbReference>
<organism evidence="2 3">
    <name type="scientific">Altericroceibacterium spongiae</name>
    <dbReference type="NCBI Taxonomy" id="2320269"/>
    <lineage>
        <taxon>Bacteria</taxon>
        <taxon>Pseudomonadati</taxon>
        <taxon>Pseudomonadota</taxon>
        <taxon>Alphaproteobacteria</taxon>
        <taxon>Sphingomonadales</taxon>
        <taxon>Erythrobacteraceae</taxon>
        <taxon>Altericroceibacterium</taxon>
    </lineage>
</organism>
<protein>
    <submittedName>
        <fullName evidence="2">DUF427 domain-containing protein</fullName>
    </submittedName>
</protein>
<dbReference type="Gene3D" id="2.170.150.40">
    <property type="entry name" value="Domain of unknown function (DUF427)"/>
    <property type="match status" value="1"/>
</dbReference>
<reference evidence="2 3" key="1">
    <citation type="submission" date="2018-09" db="EMBL/GenBank/DDBJ databases">
        <title>Altererythrobacter spongiae sp. nov., isolated from a marine sponge.</title>
        <authorList>
            <person name="Zhuang L."/>
            <person name="Luo L."/>
        </authorList>
    </citation>
    <scope>NUCLEOTIDE SEQUENCE [LARGE SCALE GENOMIC DNA]</scope>
    <source>
        <strain evidence="2 3">HN-Y73</strain>
    </source>
</reference>
<name>A0A420EC47_9SPHN</name>
<evidence type="ECO:0000313" key="3">
    <source>
        <dbReference type="Proteomes" id="UP000284395"/>
    </source>
</evidence>
<comment type="caution">
    <text evidence="2">The sequence shown here is derived from an EMBL/GenBank/DDBJ whole genome shotgun (WGS) entry which is preliminary data.</text>
</comment>
<dbReference type="AlphaFoldDB" id="A0A420EC47"/>
<dbReference type="PANTHER" id="PTHR34310:SF5">
    <property type="entry name" value="DUF427 DOMAIN PROTEIN (AFU_ORTHOLOGUE AFUA_3G02220)"/>
    <property type="match status" value="1"/>
</dbReference>
<keyword evidence="3" id="KW-1185">Reference proteome</keyword>
<accession>A0A420EC47</accession>
<evidence type="ECO:0000313" key="2">
    <source>
        <dbReference type="EMBL" id="RKF18234.1"/>
    </source>
</evidence>
<dbReference type="OrthoDB" id="9815163at2"/>
<evidence type="ECO:0000259" key="1">
    <source>
        <dbReference type="Pfam" id="PF04248"/>
    </source>
</evidence>
<dbReference type="InterPro" id="IPR007361">
    <property type="entry name" value="DUF427"/>
</dbReference>
<dbReference type="InterPro" id="IPR038694">
    <property type="entry name" value="DUF427_sf"/>
</dbReference>
<dbReference type="PANTHER" id="PTHR34310">
    <property type="entry name" value="DUF427 DOMAIN PROTEIN (AFU_ORTHOLOGUE AFUA_3G02220)"/>
    <property type="match status" value="1"/>
</dbReference>
<gene>
    <name evidence="2" type="ORF">D6851_15315</name>
</gene>
<dbReference type="Pfam" id="PF04248">
    <property type="entry name" value="NTP_transf_9"/>
    <property type="match status" value="1"/>
</dbReference>